<evidence type="ECO:0000256" key="2">
    <source>
        <dbReference type="ARBA" id="ARBA00001946"/>
    </source>
</evidence>
<evidence type="ECO:0000256" key="4">
    <source>
        <dbReference type="ARBA" id="ARBA00012638"/>
    </source>
</evidence>
<dbReference type="InterPro" id="IPR007651">
    <property type="entry name" value="Lipin_N"/>
</dbReference>
<dbReference type="GO" id="GO:0005741">
    <property type="term" value="C:mitochondrial outer membrane"/>
    <property type="evidence" value="ECO:0007669"/>
    <property type="project" value="TreeGrafter"/>
</dbReference>
<dbReference type="InterPro" id="IPR013209">
    <property type="entry name" value="LNS2"/>
</dbReference>
<reference evidence="8" key="3">
    <citation type="submission" date="2025-09" db="UniProtKB">
        <authorList>
            <consortium name="Ensembl"/>
        </authorList>
    </citation>
    <scope>IDENTIFICATION</scope>
</reference>
<organism evidence="8 9">
    <name type="scientific">Gasterosteus aculeatus aculeatus</name>
    <name type="common">three-spined stickleback</name>
    <dbReference type="NCBI Taxonomy" id="481459"/>
    <lineage>
        <taxon>Eukaryota</taxon>
        <taxon>Metazoa</taxon>
        <taxon>Chordata</taxon>
        <taxon>Craniata</taxon>
        <taxon>Vertebrata</taxon>
        <taxon>Euteleostomi</taxon>
        <taxon>Actinopterygii</taxon>
        <taxon>Neopterygii</taxon>
        <taxon>Teleostei</taxon>
        <taxon>Neoteleostei</taxon>
        <taxon>Acanthomorphata</taxon>
        <taxon>Eupercaria</taxon>
        <taxon>Perciformes</taxon>
        <taxon>Cottioidei</taxon>
        <taxon>Gasterosteales</taxon>
        <taxon>Gasterosteidae</taxon>
        <taxon>Gasterosteus</taxon>
    </lineage>
</organism>
<evidence type="ECO:0000256" key="5">
    <source>
        <dbReference type="ARBA" id="ARBA00022801"/>
    </source>
</evidence>
<dbReference type="GO" id="GO:0019432">
    <property type="term" value="P:triglyceride biosynthetic process"/>
    <property type="evidence" value="ECO:0007669"/>
    <property type="project" value="TreeGrafter"/>
</dbReference>
<keyword evidence="5" id="KW-0378">Hydrolase</keyword>
<evidence type="ECO:0000259" key="7">
    <source>
        <dbReference type="SMART" id="SM00775"/>
    </source>
</evidence>
<protein>
    <recommendedName>
        <fullName evidence="4">phosphatidate phosphatase</fullName>
        <ecNumber evidence="4">3.1.3.4</ecNumber>
    </recommendedName>
</protein>
<dbReference type="Pfam" id="PF08235">
    <property type="entry name" value="LNS2"/>
    <property type="match status" value="1"/>
</dbReference>
<dbReference type="InterPro" id="IPR036412">
    <property type="entry name" value="HAD-like_sf"/>
</dbReference>
<dbReference type="InterPro" id="IPR031315">
    <property type="entry name" value="LNS2/PITP"/>
</dbReference>
<dbReference type="GO" id="GO:0003713">
    <property type="term" value="F:transcription coactivator activity"/>
    <property type="evidence" value="ECO:0007669"/>
    <property type="project" value="TreeGrafter"/>
</dbReference>
<dbReference type="AlphaFoldDB" id="A0AAQ4R9Y3"/>
<evidence type="ECO:0000256" key="1">
    <source>
        <dbReference type="ARBA" id="ARBA00001180"/>
    </source>
</evidence>
<dbReference type="PANTHER" id="PTHR12181:SF10">
    <property type="entry name" value="PHOSPHATIDATE PHOSPHATASE LPIN1"/>
    <property type="match status" value="1"/>
</dbReference>
<accession>A0AAQ4R9Y3</accession>
<reference evidence="8" key="2">
    <citation type="submission" date="2025-08" db="UniProtKB">
        <authorList>
            <consortium name="Ensembl"/>
        </authorList>
    </citation>
    <scope>IDENTIFICATION</scope>
</reference>
<comment type="similarity">
    <text evidence="3">Belongs to the lipin family.</text>
</comment>
<feature type="region of interest" description="Disordered" evidence="6">
    <location>
        <begin position="277"/>
        <end position="306"/>
    </location>
</feature>
<feature type="compositionally biased region" description="Polar residues" evidence="6">
    <location>
        <begin position="522"/>
        <end position="534"/>
    </location>
</feature>
<feature type="compositionally biased region" description="Basic residues" evidence="6">
    <location>
        <begin position="147"/>
        <end position="157"/>
    </location>
</feature>
<dbReference type="SMART" id="SM00775">
    <property type="entry name" value="LNS2"/>
    <property type="match status" value="1"/>
</dbReference>
<feature type="compositionally biased region" description="Acidic residues" evidence="6">
    <location>
        <begin position="172"/>
        <end position="181"/>
    </location>
</feature>
<dbReference type="InterPro" id="IPR031703">
    <property type="entry name" value="Lipin_mid"/>
</dbReference>
<dbReference type="GO" id="GO:0045944">
    <property type="term" value="P:positive regulation of transcription by RNA polymerase II"/>
    <property type="evidence" value="ECO:0007669"/>
    <property type="project" value="TreeGrafter"/>
</dbReference>
<dbReference type="GeneTree" id="ENSGT00940000157219"/>
<dbReference type="GO" id="GO:0008195">
    <property type="term" value="F:phosphatidate phosphatase activity"/>
    <property type="evidence" value="ECO:0007669"/>
    <property type="project" value="UniProtKB-EC"/>
</dbReference>
<dbReference type="GO" id="GO:0032869">
    <property type="term" value="P:cellular response to insulin stimulus"/>
    <property type="evidence" value="ECO:0007669"/>
    <property type="project" value="TreeGrafter"/>
</dbReference>
<evidence type="ECO:0000256" key="6">
    <source>
        <dbReference type="SAM" id="MobiDB-lite"/>
    </source>
</evidence>
<dbReference type="SUPFAM" id="SSF56784">
    <property type="entry name" value="HAD-like"/>
    <property type="match status" value="1"/>
</dbReference>
<comment type="catalytic activity">
    <reaction evidence="1">
        <text>a 1,2-diacyl-sn-glycero-3-phosphate + H2O = a 1,2-diacyl-sn-glycerol + phosphate</text>
        <dbReference type="Rhea" id="RHEA:27429"/>
        <dbReference type="ChEBI" id="CHEBI:15377"/>
        <dbReference type="ChEBI" id="CHEBI:17815"/>
        <dbReference type="ChEBI" id="CHEBI:43474"/>
        <dbReference type="ChEBI" id="CHEBI:58608"/>
        <dbReference type="EC" id="3.1.3.4"/>
    </reaction>
    <physiologicalReaction direction="left-to-right" evidence="1">
        <dbReference type="Rhea" id="RHEA:27430"/>
    </physiologicalReaction>
</comment>
<dbReference type="Pfam" id="PF04571">
    <property type="entry name" value="Lipin_N"/>
    <property type="match status" value="1"/>
</dbReference>
<dbReference type="Pfam" id="PF16876">
    <property type="entry name" value="Lipin_mid"/>
    <property type="match status" value="1"/>
</dbReference>
<dbReference type="PANTHER" id="PTHR12181">
    <property type="entry name" value="LIPIN"/>
    <property type="match status" value="1"/>
</dbReference>
<dbReference type="GO" id="GO:0005634">
    <property type="term" value="C:nucleus"/>
    <property type="evidence" value="ECO:0007669"/>
    <property type="project" value="TreeGrafter"/>
</dbReference>
<feature type="compositionally biased region" description="Polar residues" evidence="6">
    <location>
        <begin position="132"/>
        <end position="142"/>
    </location>
</feature>
<reference evidence="8 9" key="1">
    <citation type="journal article" date="2021" name="G3 (Bethesda)">
        <title>Improved contiguity of the threespine stickleback genome using long-read sequencing.</title>
        <authorList>
            <person name="Nath S."/>
            <person name="Shaw D.E."/>
            <person name="White M.A."/>
        </authorList>
    </citation>
    <scope>NUCLEOTIDE SEQUENCE [LARGE SCALE GENOMIC DNA]</scope>
    <source>
        <strain evidence="8 9">Lake Benthic</strain>
    </source>
</reference>
<dbReference type="InterPro" id="IPR026058">
    <property type="entry name" value="LIPIN"/>
</dbReference>
<feature type="compositionally biased region" description="Polar residues" evidence="6">
    <location>
        <begin position="210"/>
        <end position="225"/>
    </location>
</feature>
<feature type="region of interest" description="Disordered" evidence="6">
    <location>
        <begin position="116"/>
        <end position="225"/>
    </location>
</feature>
<proteinExistence type="inferred from homology"/>
<evidence type="ECO:0000313" key="9">
    <source>
        <dbReference type="Proteomes" id="UP000007635"/>
    </source>
</evidence>
<keyword evidence="9" id="KW-1185">Reference proteome</keyword>
<feature type="domain" description="LNS2/PITP" evidence="7">
    <location>
        <begin position="591"/>
        <end position="747"/>
    </location>
</feature>
<dbReference type="EC" id="3.1.3.4" evidence="4"/>
<feature type="compositionally biased region" description="Low complexity" evidence="6">
    <location>
        <begin position="283"/>
        <end position="294"/>
    </location>
</feature>
<sequence length="810" mass="89334">MNYVGQLAGQVFVQVKELYRGLNPATLSGCIDVIVVRQPDGSLHCSPFHVRFGKMGVLRSREKVVDIEINGEPVSLHMKLGENGEAFFVEEAENTMEIVPSYLATSPIMSTGAELMESQLGRRSSRHHGSSIPIQSPGQQPSDGGIIKKRRKRRKKRPEAGGGGGGGRREESGEEFSEDQDMFTIDLSSDEEREGDNSVFHFPSSHDNSRSSTPKSDSELTNQSKDNPEMLWTWGELPQAAQPSFLTSLQKKNPAVAVSIPVSADTHFRAISDTETPSFTLHAPQPGQTAAGGAEDTEPTKTVDTAEGEHCSFIVRKKRSQHLGSDGVYLDDLTELEPEVAALYFPKRGDSELMMVMGVRSANQSPQSVGSSGVDSGVDSLSDQVGDLPHVAISLCGGLTDNSEITREQFQERAISFQKFSENPSIIDDPNLVVKIGSKYYNWSTAAPVMLAMQVYQKPLPQASVENIMKEKMPKKGGRWWFSWRSRNSDSKSESVTEAGGDSGESSLDESSSSDEDHASSIQASGSCQSELPGSSGSVCFKKTLRLTSEQLASLQLKEGPNDVVFSVTTQYQGTCRCHGTIYLWSWDDKIVISDIDGTITRSDTLGHILPTLGKDWTHQGIARLYHKVSLNGYKFMYCSARAIGMADMTRGYLHWVNERGTMLPIGPVLLSPSSLFSALHREVIEKKPEKFKIECLSDIKQLFFPNTEPFYAAFGNRATDVYSYKEVGVPLNRIFTVNPKGELIQEHAKTNISSFGRLCEMVDHDFPVLDLEGEADVQCADTFEQVNYWREQIPDGTKQQEDSVTLETR</sequence>
<feature type="region of interest" description="Disordered" evidence="6">
    <location>
        <begin position="491"/>
        <end position="534"/>
    </location>
</feature>
<name>A0AAQ4R9Y3_GASAC</name>
<feature type="compositionally biased region" description="Low complexity" evidence="6">
    <location>
        <begin position="498"/>
        <end position="511"/>
    </location>
</feature>
<dbReference type="GO" id="GO:0009062">
    <property type="term" value="P:fatty acid catabolic process"/>
    <property type="evidence" value="ECO:0007669"/>
    <property type="project" value="TreeGrafter"/>
</dbReference>
<comment type="cofactor">
    <cofactor evidence="2">
        <name>Mg(2+)</name>
        <dbReference type="ChEBI" id="CHEBI:18420"/>
    </cofactor>
</comment>
<dbReference type="Ensembl" id="ENSGACT00000052191.1">
    <property type="protein sequence ID" value="ENSGACP00000059850.1"/>
    <property type="gene ID" value="ENSGACG00000016288.2"/>
</dbReference>
<evidence type="ECO:0000256" key="3">
    <source>
        <dbReference type="ARBA" id="ARBA00005476"/>
    </source>
</evidence>
<evidence type="ECO:0000313" key="8">
    <source>
        <dbReference type="Ensembl" id="ENSGACP00000059850.1"/>
    </source>
</evidence>
<dbReference type="Proteomes" id="UP000007635">
    <property type="component" value="Chromosome II"/>
</dbReference>